<dbReference type="RefSeq" id="WP_203773935.1">
    <property type="nucleotide sequence ID" value="NZ_BAAABO010000027.1"/>
</dbReference>
<feature type="domain" description="AB hydrolase-1" evidence="1">
    <location>
        <begin position="28"/>
        <end position="229"/>
    </location>
</feature>
<dbReference type="Proteomes" id="UP000609879">
    <property type="component" value="Unassembled WGS sequence"/>
</dbReference>
<evidence type="ECO:0000313" key="3">
    <source>
        <dbReference type="Proteomes" id="UP000609879"/>
    </source>
</evidence>
<dbReference type="EMBL" id="BOMI01000148">
    <property type="protein sequence ID" value="GID78732.1"/>
    <property type="molecule type" value="Genomic_DNA"/>
</dbReference>
<dbReference type="InterPro" id="IPR029058">
    <property type="entry name" value="AB_hydrolase_fold"/>
</dbReference>
<protein>
    <recommendedName>
        <fullName evidence="1">AB hydrolase-1 domain-containing protein</fullName>
    </recommendedName>
</protein>
<dbReference type="SUPFAM" id="SSF53474">
    <property type="entry name" value="alpha/beta-Hydrolases"/>
    <property type="match status" value="1"/>
</dbReference>
<sequence length="246" mass="26044">MVFRRHWTLARGLRIHDTAAQDAAGVPVVFVHGLAVSHRYLMPTARALAARHPVVVPDLPGFGLSDKPFRAYDVSAHADLLSDWLDARGVGAACLVGHSFGAEVAARLAVRRPGAVAGLVLAGPTTDPRARSRRGLIGRWLVDTLVEAPWQAPILVRDVADAKPWRVLATVGHSVRNEVEKDLLRLPVAPLVLGGGLDTVAPLSWRTTVAEMTGGTSVTIPGAAHNVLTTSGRRSAAAIAAYLASR</sequence>
<name>A0ABQ3YFH3_9ACTN</name>
<dbReference type="Gene3D" id="3.40.50.1820">
    <property type="entry name" value="alpha/beta hydrolase"/>
    <property type="match status" value="1"/>
</dbReference>
<dbReference type="Pfam" id="PF12697">
    <property type="entry name" value="Abhydrolase_6"/>
    <property type="match status" value="1"/>
</dbReference>
<dbReference type="PANTHER" id="PTHR43194">
    <property type="entry name" value="HYDROLASE ALPHA/BETA FOLD FAMILY"/>
    <property type="match status" value="1"/>
</dbReference>
<comment type="caution">
    <text evidence="2">The sequence shown here is derived from an EMBL/GenBank/DDBJ whole genome shotgun (WGS) entry which is preliminary data.</text>
</comment>
<proteinExistence type="predicted"/>
<dbReference type="InterPro" id="IPR000073">
    <property type="entry name" value="AB_hydrolase_1"/>
</dbReference>
<keyword evidence="3" id="KW-1185">Reference proteome</keyword>
<dbReference type="InterPro" id="IPR050228">
    <property type="entry name" value="Carboxylesterase_BioH"/>
</dbReference>
<reference evidence="2 3" key="1">
    <citation type="submission" date="2021-01" db="EMBL/GenBank/DDBJ databases">
        <title>Whole genome shotgun sequence of Actinoplanes deccanensis NBRC 13994.</title>
        <authorList>
            <person name="Komaki H."/>
            <person name="Tamura T."/>
        </authorList>
    </citation>
    <scope>NUCLEOTIDE SEQUENCE [LARGE SCALE GENOMIC DNA]</scope>
    <source>
        <strain evidence="2 3">NBRC 13994</strain>
    </source>
</reference>
<organism evidence="2 3">
    <name type="scientific">Paractinoplanes deccanensis</name>
    <dbReference type="NCBI Taxonomy" id="113561"/>
    <lineage>
        <taxon>Bacteria</taxon>
        <taxon>Bacillati</taxon>
        <taxon>Actinomycetota</taxon>
        <taxon>Actinomycetes</taxon>
        <taxon>Micromonosporales</taxon>
        <taxon>Micromonosporaceae</taxon>
        <taxon>Paractinoplanes</taxon>
    </lineage>
</organism>
<accession>A0ABQ3YFH3</accession>
<dbReference type="PRINTS" id="PR00111">
    <property type="entry name" value="ABHYDROLASE"/>
</dbReference>
<evidence type="ECO:0000313" key="2">
    <source>
        <dbReference type="EMBL" id="GID78732.1"/>
    </source>
</evidence>
<dbReference type="PANTHER" id="PTHR43194:SF5">
    <property type="entry name" value="PIMELOYL-[ACYL-CARRIER PROTEIN] METHYL ESTER ESTERASE"/>
    <property type="match status" value="1"/>
</dbReference>
<gene>
    <name evidence="2" type="ORF">Ade02nite_73730</name>
</gene>
<evidence type="ECO:0000259" key="1">
    <source>
        <dbReference type="Pfam" id="PF12697"/>
    </source>
</evidence>